<evidence type="ECO:0000313" key="1">
    <source>
        <dbReference type="EMBL" id="OAD66315.1"/>
    </source>
</evidence>
<proteinExistence type="predicted"/>
<dbReference type="Proteomes" id="UP000077315">
    <property type="component" value="Unassembled WGS sequence"/>
</dbReference>
<dbReference type="VEuPathDB" id="FungiDB:PHYBLDRAFT_189357"/>
<keyword evidence="2" id="KW-1185">Reference proteome</keyword>
<dbReference type="EMBL" id="KV441004">
    <property type="protein sequence ID" value="OAD66315.1"/>
    <property type="molecule type" value="Genomic_DNA"/>
</dbReference>
<reference evidence="2" key="1">
    <citation type="submission" date="2015-06" db="EMBL/GenBank/DDBJ databases">
        <title>Expansion of signal transduction pathways in fungi by whole-genome duplication.</title>
        <authorList>
            <consortium name="DOE Joint Genome Institute"/>
            <person name="Corrochano L.M."/>
            <person name="Kuo A."/>
            <person name="Marcet-Houben M."/>
            <person name="Polaino S."/>
            <person name="Salamov A."/>
            <person name="Villalobos J.M."/>
            <person name="Alvarez M.I."/>
            <person name="Avalos J."/>
            <person name="Benito E.P."/>
            <person name="Benoit I."/>
            <person name="Burger G."/>
            <person name="Camino L.P."/>
            <person name="Canovas D."/>
            <person name="Cerda-Olmedo E."/>
            <person name="Cheng J.-F."/>
            <person name="Dominguez A."/>
            <person name="Elias M."/>
            <person name="Eslava A.P."/>
            <person name="Glaser F."/>
            <person name="Grimwood J."/>
            <person name="Gutierrez G."/>
            <person name="Heitman J."/>
            <person name="Henrissat B."/>
            <person name="Iturriaga E.A."/>
            <person name="Lang B.F."/>
            <person name="Lavin J.L."/>
            <person name="Lee S."/>
            <person name="Li W."/>
            <person name="Lindquist E."/>
            <person name="Lopez-Garcia S."/>
            <person name="Luque E.M."/>
            <person name="Marcos A.T."/>
            <person name="Martin J."/>
            <person name="McCluskey K."/>
            <person name="Medina H.R."/>
            <person name="Miralles-Duran A."/>
            <person name="Miyazaki A."/>
            <person name="Munoz-Torres E."/>
            <person name="Oguiza J.A."/>
            <person name="Ohm R."/>
            <person name="Olmedo M."/>
            <person name="Orejas M."/>
            <person name="Ortiz-Castellanos L."/>
            <person name="Pisabarro A.G."/>
            <person name="Rodriguez-Romero J."/>
            <person name="Ruiz-Herrera J."/>
            <person name="Ruiz-Vazquez R."/>
            <person name="Sanz C."/>
            <person name="Schackwitz W."/>
            <person name="Schmutz J."/>
            <person name="Shahriari M."/>
            <person name="Shelest E."/>
            <person name="Silva-Franco F."/>
            <person name="Soanes D."/>
            <person name="Syed K."/>
            <person name="Tagua V.G."/>
            <person name="Talbot N.J."/>
            <person name="Thon M."/>
            <person name="De vries R.P."/>
            <person name="Wiebenga A."/>
            <person name="Yadav J.S."/>
            <person name="Braun E.L."/>
            <person name="Baker S."/>
            <person name="Garre V."/>
            <person name="Horwitz B."/>
            <person name="Torres-Martinez S."/>
            <person name="Idnurm A."/>
            <person name="Herrera-Estrella A."/>
            <person name="Gabaldon T."/>
            <person name="Grigoriev I.V."/>
        </authorList>
    </citation>
    <scope>NUCLEOTIDE SEQUENCE [LARGE SCALE GENOMIC DNA]</scope>
    <source>
        <strain evidence="2">NRRL 1555(-)</strain>
    </source>
</reference>
<protein>
    <submittedName>
        <fullName evidence="1">Uncharacterized protein</fullName>
    </submittedName>
</protein>
<dbReference type="GeneID" id="29000556"/>
<gene>
    <name evidence="1" type="ORF">PHYBLDRAFT_189357</name>
</gene>
<dbReference type="AlphaFoldDB" id="A0A162WCS1"/>
<dbReference type="InParanoid" id="A0A162WCS1"/>
<sequence>MGSMSTPNGYESVTREPLQKRLTVNIGKYCRQHDISDNVKSEIPMIFMAHKQEKVSPSDDNLDTKQHQHVANIIMISRFFMTTAIKTISIIKDASAKTITHDKSIMQLLGLDLPLPEVRLAKTVIQADDNKEETTWRSYFSLSVGERGIKAGTSMDALQFAEIQMRRNVKDETGALEDEPRLVRA</sequence>
<name>A0A162WCS1_PHYB8</name>
<accession>A0A162WCS1</accession>
<evidence type="ECO:0000313" key="2">
    <source>
        <dbReference type="Proteomes" id="UP000077315"/>
    </source>
</evidence>
<organism evidence="1 2">
    <name type="scientific">Phycomyces blakesleeanus (strain ATCC 8743b / DSM 1359 / FGSC 10004 / NBRC 33097 / NRRL 1555)</name>
    <dbReference type="NCBI Taxonomy" id="763407"/>
    <lineage>
        <taxon>Eukaryota</taxon>
        <taxon>Fungi</taxon>
        <taxon>Fungi incertae sedis</taxon>
        <taxon>Mucoromycota</taxon>
        <taxon>Mucoromycotina</taxon>
        <taxon>Mucoromycetes</taxon>
        <taxon>Mucorales</taxon>
        <taxon>Phycomycetaceae</taxon>
        <taxon>Phycomyces</taxon>
    </lineage>
</organism>
<dbReference type="RefSeq" id="XP_018284355.1">
    <property type="nucleotide sequence ID" value="XM_018439650.1"/>
</dbReference>